<evidence type="ECO:0000313" key="1">
    <source>
        <dbReference type="EMBL" id="OHT16778.1"/>
    </source>
</evidence>
<dbReference type="GeneID" id="94848558"/>
<dbReference type="Proteomes" id="UP000179807">
    <property type="component" value="Unassembled WGS sequence"/>
</dbReference>
<accession>A0A1J4L039</accession>
<dbReference type="InterPro" id="IPR016024">
    <property type="entry name" value="ARM-type_fold"/>
</dbReference>
<dbReference type="SUPFAM" id="SSF48371">
    <property type="entry name" value="ARM repeat"/>
    <property type="match status" value="3"/>
</dbReference>
<organism evidence="1 2">
    <name type="scientific">Tritrichomonas foetus</name>
    <dbReference type="NCBI Taxonomy" id="1144522"/>
    <lineage>
        <taxon>Eukaryota</taxon>
        <taxon>Metamonada</taxon>
        <taxon>Parabasalia</taxon>
        <taxon>Tritrichomonadida</taxon>
        <taxon>Tritrichomonadidae</taxon>
        <taxon>Tritrichomonas</taxon>
    </lineage>
</organism>
<gene>
    <name evidence="1" type="ORF">TRFO_41570</name>
</gene>
<dbReference type="EMBL" id="MLAK01000071">
    <property type="protein sequence ID" value="OHT16778.1"/>
    <property type="molecule type" value="Genomic_DNA"/>
</dbReference>
<reference evidence="1" key="1">
    <citation type="submission" date="2016-10" db="EMBL/GenBank/DDBJ databases">
        <authorList>
            <person name="Benchimol M."/>
            <person name="Almeida L.G."/>
            <person name="Vasconcelos A.T."/>
            <person name="Perreira-Neves A."/>
            <person name="Rosa I.A."/>
            <person name="Tasca T."/>
            <person name="Bogo M.R."/>
            <person name="de Souza W."/>
        </authorList>
    </citation>
    <scope>NUCLEOTIDE SEQUENCE [LARGE SCALE GENOMIC DNA]</scope>
    <source>
        <strain evidence="1">K</strain>
    </source>
</reference>
<dbReference type="RefSeq" id="XP_068369914.1">
    <property type="nucleotide sequence ID" value="XM_068513854.1"/>
</dbReference>
<name>A0A1J4L039_9EUKA</name>
<dbReference type="OrthoDB" id="18116at2759"/>
<keyword evidence="2" id="KW-1185">Reference proteome</keyword>
<protein>
    <submittedName>
        <fullName evidence="1">Uncharacterized protein</fullName>
    </submittedName>
</protein>
<proteinExistence type="predicted"/>
<evidence type="ECO:0000313" key="2">
    <source>
        <dbReference type="Proteomes" id="UP000179807"/>
    </source>
</evidence>
<comment type="caution">
    <text evidence="1">The sequence shown here is derived from an EMBL/GenBank/DDBJ whole genome shotgun (WGS) entry which is preliminary data.</text>
</comment>
<sequence>MSENSDNFLGNICLQWTQMLALNICHSLETDSKTLEAKIPSLGGKDAKNPQQFLQKGVAIMDKYNPQTSKQMLRALDYTMLDFATDPRFPRVFSSLVTTMHSLFVLPYSGNVKAKALHTDQVLTNETLSPFEQLKCTVFEFLSNLLTQAAESQTSNYQTISKEIIAIIFRFSEHDQPNAVRASAGRIISALSVHPNHCNEIINLFWSKFSKCKKNDDFRNFAALIDLIVNLEFSFENDESTKVVVGFFKFFLDNSKRIERGVLRLKFLDALTSIIKSLNEFGQAPSIMEYTKQLDGIWNLALKWSSKGKHTPFCYTFMQNMLLNSFPAFFTTNHGPAFLDLIIKYSKTEPNGALELLTDWVKSVPDNYARSDEFNMNINKVIIPFLFPLKDNTKTLRYKAPEQTNMCVSIVADLAAKQTSQFVILSQSILSAESAKNPLNKSIRLIFIQGLAKAAQETPDVLKSSVSQLNPFVEPILTGQDEEEFESVLPAFPLIINTDTGIQKRIADILYKVSFSDKQYSSAAFSALCRYIEIHVKLGVNLSMPFNYICNEVTGIGLLQNFEYLKKLSLLMRLTEVLQRVLQPSIGELSSIAKGDTSVTIADVKTLFKTLYCEILPILISHDKSDREIAVDFISMYNSEVFNALAQVAFEESYFSLAKWVSEQPKEKDIINNFNEIMTLSPSSANQFFEFLINYWTNNSNMIDQQNIPRIMSVLTRLCNELNENTKKLFVVIFKILKANPVAPGFFSMANILTPNLWTPFSTEFISFLAANNLAPNNFWPNMVSFYSSFSLRPEFPEAIKDSQLNSYYQSFISTAWKTFDDHENTFQITEKALKIMSAFIDANENSKVVDDSLVGQFIEYILKCSDLSQATNIPQGFMDTLFTTLHRIFSRTKVESDFFEPLQKFIAKCCQVYTADERIQMLISQLLSDVLRVNPCLLKQIFSMIFSDDENMASYAILSIANAYQAHDDFGEIYQLGHPTIFATTVLHITNELIKPRQAAFKLMCLMISRKNDIFTTEAPPELRMPLTSPSPTGYQIQAQQFSKFASSSILPSAALAAFKMIADEMPNMTQKQRPFMSSLVEICPILAKADPLSEVIDVLLRITSFVDNSNAGIAEATKTLWMNFTEAISEKRPKDAKELIKTVFEYGVNQEDLRSKQSQLAVIALCYIFLVFPHKTIKFLRPRLLKKYQMSLPPLDKISEYISSGKLKFTPTKEEIIIANTLSQVFLIIEDRKLFTKCFVNEFPLYLLISILIRSDDNFNIGQFHPLLDSLLDVAMFRFTNNNDRFSSNLHALQEANMVTRATTLDEQYRIISDEGSRAMIAYDEKAVQTLVGLFNNIDHYFQEEFFGSLIGLAFQVDPDDPRANEPFLLMMHVGQYMTSDSLFLILMYTLHSVKENKTQLLDCIMDCIRGHLMVDDLNIDAFKKEIVPVIIVFLIFLTLQLKQSMSLHIMKVLSEIIEKVIQRCEGQHQEVFQNVVEYMTKFKGDQFIASVIMKYITELKSFGDQNCAEVIRFLASLSRVYGNDSNWCMLLADLADGARSFIGEAGEKKSDRVLQNREYKNVSEFVELLIINYSNDEDKLRFIISFFCNVVCTAKSVDIQKEAAVVQILNSLLSREEMTIPDDLLEKLVQFVSLVSIICDKKYKPIASSIILCLLSKTDNTVPAAALSYSLMQPKFVTMKMRQFNSYKDEERTYIDLSTLPNFPLFEELPSFLSVISDLYDHIKGQITKGDELEFITIKQRITV</sequence>
<dbReference type="VEuPathDB" id="TrichDB:TRFO_41570"/>